<feature type="domain" description="UspA" evidence="3">
    <location>
        <begin position="27"/>
        <end position="161"/>
    </location>
</feature>
<gene>
    <name evidence="4" type="ORF">GCM10023205_43350</name>
</gene>
<name>A0ABP9HK67_9ACTN</name>
<dbReference type="PANTHER" id="PTHR46268">
    <property type="entry name" value="STRESS RESPONSE PROTEIN NHAX"/>
    <property type="match status" value="1"/>
</dbReference>
<protein>
    <submittedName>
        <fullName evidence="4">Universal stress protein</fullName>
    </submittedName>
</protein>
<dbReference type="InterPro" id="IPR006016">
    <property type="entry name" value="UspA"/>
</dbReference>
<feature type="compositionally biased region" description="Polar residues" evidence="2">
    <location>
        <begin position="7"/>
        <end position="17"/>
    </location>
</feature>
<evidence type="ECO:0000256" key="2">
    <source>
        <dbReference type="SAM" id="MobiDB-lite"/>
    </source>
</evidence>
<dbReference type="Pfam" id="PF00582">
    <property type="entry name" value="Usp"/>
    <property type="match status" value="2"/>
</dbReference>
<dbReference type="SUPFAM" id="SSF52402">
    <property type="entry name" value="Adenine nucleotide alpha hydrolases-like"/>
    <property type="match status" value="2"/>
</dbReference>
<dbReference type="Proteomes" id="UP001500466">
    <property type="component" value="Unassembled WGS sequence"/>
</dbReference>
<evidence type="ECO:0000256" key="1">
    <source>
        <dbReference type="ARBA" id="ARBA00008791"/>
    </source>
</evidence>
<organism evidence="4 5">
    <name type="scientific">Yinghuangia aomiensis</name>
    <dbReference type="NCBI Taxonomy" id="676205"/>
    <lineage>
        <taxon>Bacteria</taxon>
        <taxon>Bacillati</taxon>
        <taxon>Actinomycetota</taxon>
        <taxon>Actinomycetes</taxon>
        <taxon>Kitasatosporales</taxon>
        <taxon>Streptomycetaceae</taxon>
        <taxon>Yinghuangia</taxon>
    </lineage>
</organism>
<keyword evidence="5" id="KW-1185">Reference proteome</keyword>
<dbReference type="Gene3D" id="3.40.50.620">
    <property type="entry name" value="HUPs"/>
    <property type="match status" value="2"/>
</dbReference>
<evidence type="ECO:0000259" key="3">
    <source>
        <dbReference type="Pfam" id="PF00582"/>
    </source>
</evidence>
<dbReference type="InterPro" id="IPR006015">
    <property type="entry name" value="Universal_stress_UspA"/>
</dbReference>
<dbReference type="PRINTS" id="PR01438">
    <property type="entry name" value="UNVRSLSTRESS"/>
</dbReference>
<evidence type="ECO:0000313" key="5">
    <source>
        <dbReference type="Proteomes" id="UP001500466"/>
    </source>
</evidence>
<dbReference type="InterPro" id="IPR014729">
    <property type="entry name" value="Rossmann-like_a/b/a_fold"/>
</dbReference>
<proteinExistence type="inferred from homology"/>
<dbReference type="PANTHER" id="PTHR46268:SF6">
    <property type="entry name" value="UNIVERSAL STRESS PROTEIN UP12"/>
    <property type="match status" value="1"/>
</dbReference>
<sequence length="315" mass="32420">MEKHVNTAVQTTPPQQSRTRRPGPGLVVAGTDGSEPGTRAVLRAAAEAVRRGAALRIVHAVRVPTAAPPQRGNADPAPGAQEAGARLVEAVAGQVLNRHPDLSVDGKVVVGLPGDVLLEAAADAELVVVSARGRGGFADLLLGSVARFLASRTTCPLMVVRGDHGAPSAAGDLELDGDRVVVGIQGEGDAPTARAAFAEARRWQLPLYAVHAFDWPGFAGLSGPSPDDLKAVTEAHQVCLDSALGPARELYPDVLGAEDAVHGDAAGTLVSASEAATVVVVGVRHHHGLLRHWVGHVAHSVIEHAHCPVLVVPLS</sequence>
<comment type="similarity">
    <text evidence="1">Belongs to the universal stress protein A family.</text>
</comment>
<evidence type="ECO:0000313" key="4">
    <source>
        <dbReference type="EMBL" id="GAA4972488.1"/>
    </source>
</evidence>
<reference evidence="5" key="1">
    <citation type="journal article" date="2019" name="Int. J. Syst. Evol. Microbiol.">
        <title>The Global Catalogue of Microorganisms (GCM) 10K type strain sequencing project: providing services to taxonomists for standard genome sequencing and annotation.</title>
        <authorList>
            <consortium name="The Broad Institute Genomics Platform"/>
            <consortium name="The Broad Institute Genome Sequencing Center for Infectious Disease"/>
            <person name="Wu L."/>
            <person name="Ma J."/>
        </authorList>
    </citation>
    <scope>NUCLEOTIDE SEQUENCE [LARGE SCALE GENOMIC DNA]</scope>
    <source>
        <strain evidence="5">JCM 17986</strain>
    </source>
</reference>
<accession>A0ABP9HK67</accession>
<feature type="region of interest" description="Disordered" evidence="2">
    <location>
        <begin position="1"/>
        <end position="34"/>
    </location>
</feature>
<feature type="domain" description="UspA" evidence="3">
    <location>
        <begin position="178"/>
        <end position="313"/>
    </location>
</feature>
<dbReference type="EMBL" id="BAABHS010000015">
    <property type="protein sequence ID" value="GAA4972488.1"/>
    <property type="molecule type" value="Genomic_DNA"/>
</dbReference>
<comment type="caution">
    <text evidence="4">The sequence shown here is derived from an EMBL/GenBank/DDBJ whole genome shotgun (WGS) entry which is preliminary data.</text>
</comment>